<dbReference type="AlphaFoldDB" id="A0AAW7ZEE2"/>
<dbReference type="EMBL" id="JARPTC010000019">
    <property type="protein sequence ID" value="MDO7788087.1"/>
    <property type="molecule type" value="Genomic_DNA"/>
</dbReference>
<accession>A0AAW7ZEE2</accession>
<name>A0AAW7ZEE2_9FIRM</name>
<keyword evidence="2" id="KW-1185">Reference proteome</keyword>
<dbReference type="RefSeq" id="WP_304543696.1">
    <property type="nucleotide sequence ID" value="NZ_JARPTC010000019.1"/>
</dbReference>
<evidence type="ECO:0000313" key="2">
    <source>
        <dbReference type="Proteomes" id="UP001172911"/>
    </source>
</evidence>
<dbReference type="InterPro" id="IPR009003">
    <property type="entry name" value="Peptidase_S1_PA"/>
</dbReference>
<gene>
    <name evidence="1" type="ORF">P6N53_12715</name>
</gene>
<organism evidence="1 2">
    <name type="scientific">Desulforamulus aquiferis</name>
    <dbReference type="NCBI Taxonomy" id="1397668"/>
    <lineage>
        <taxon>Bacteria</taxon>
        <taxon>Bacillati</taxon>
        <taxon>Bacillota</taxon>
        <taxon>Clostridia</taxon>
        <taxon>Eubacteriales</taxon>
        <taxon>Peptococcaceae</taxon>
        <taxon>Desulforamulus</taxon>
    </lineage>
</organism>
<reference evidence="1" key="2">
    <citation type="submission" date="2023-03" db="EMBL/GenBank/DDBJ databases">
        <authorList>
            <person name="Zhang Z."/>
        </authorList>
    </citation>
    <scope>NUCLEOTIDE SEQUENCE</scope>
    <source>
        <strain evidence="1">DSA</strain>
    </source>
</reference>
<dbReference type="InterPro" id="IPR043504">
    <property type="entry name" value="Peptidase_S1_PA_chymotrypsin"/>
</dbReference>
<dbReference type="Gene3D" id="2.40.10.10">
    <property type="entry name" value="Trypsin-like serine proteases"/>
    <property type="match status" value="1"/>
</dbReference>
<reference evidence="1" key="1">
    <citation type="journal article" date="2023" name="J. Hazard. Mater.">
        <title>Anaerobic biodegradation of pyrene and benzo[a]pyrene by a new sulfate-reducing Desulforamulus aquiferis strain DSA.</title>
        <authorList>
            <person name="Zhang Z."/>
            <person name="Sun J."/>
            <person name="Gong X."/>
            <person name="Wang C."/>
            <person name="Wang H."/>
        </authorList>
    </citation>
    <scope>NUCLEOTIDE SEQUENCE</scope>
    <source>
        <strain evidence="1">DSA</strain>
    </source>
</reference>
<protein>
    <recommendedName>
        <fullName evidence="3">Serine protease</fullName>
    </recommendedName>
</protein>
<dbReference type="Proteomes" id="UP001172911">
    <property type="component" value="Unassembled WGS sequence"/>
</dbReference>
<dbReference type="SUPFAM" id="SSF50494">
    <property type="entry name" value="Trypsin-like serine proteases"/>
    <property type="match status" value="1"/>
</dbReference>
<proteinExistence type="predicted"/>
<evidence type="ECO:0008006" key="3">
    <source>
        <dbReference type="Google" id="ProtNLM"/>
    </source>
</evidence>
<evidence type="ECO:0000313" key="1">
    <source>
        <dbReference type="EMBL" id="MDO7788087.1"/>
    </source>
</evidence>
<comment type="caution">
    <text evidence="1">The sequence shown here is derived from an EMBL/GenBank/DDBJ whole genome shotgun (WGS) entry which is preliminary data.</text>
</comment>
<sequence>MDKFIKTLDRARWKLLSMRNVVGVGVGHKQVGMTRTEQPAIIVFVKKKEPMENLSREQQVPFKINGLETDVIEIGEVRLLDVDRKKVSRPAQPGLSIGHYRVSAGTFGAVVRDRNNGEKLILSNNHILANASSGNDGRAAIGDPVFQPGEYDGGTKDNRIATLVRYIPMQKGEAPATCPIANGAARLANVFVHAIRPSYDLKFFKRGGPANIVDCAVARPMSPDLITEEILGLGPVNGIAEAKPGMPVVKSGRTTGITRGKVTAVAVTLDVKLDDENSAHFSDQVITDMKSQGGDSGSLVLTEGNKAVGLLFAGSDKVTVFNHIKTVLDKLNIDL</sequence>